<keyword evidence="1 7" id="KW-0813">Transport</keyword>
<comment type="caution">
    <text evidence="10">The sequence shown here is derived from an EMBL/GenBank/DDBJ whole genome shotgun (WGS) entry which is preliminary data.</text>
</comment>
<organism evidence="10 11">
    <name type="scientific">Pseudaquabacterium terrae</name>
    <dbReference type="NCBI Taxonomy" id="2732868"/>
    <lineage>
        <taxon>Bacteria</taxon>
        <taxon>Pseudomonadati</taxon>
        <taxon>Pseudomonadota</taxon>
        <taxon>Betaproteobacteria</taxon>
        <taxon>Burkholderiales</taxon>
        <taxon>Sphaerotilaceae</taxon>
        <taxon>Pseudaquabacterium</taxon>
    </lineage>
</organism>
<reference evidence="10 11" key="1">
    <citation type="submission" date="2020-05" db="EMBL/GenBank/DDBJ databases">
        <title>Aquincola sp. isolate from soil.</title>
        <authorList>
            <person name="Han J."/>
            <person name="Kim D.-U."/>
        </authorList>
    </citation>
    <scope>NUCLEOTIDE SEQUENCE [LARGE SCALE GENOMIC DNA]</scope>
    <source>
        <strain evidence="10 11">S2</strain>
    </source>
</reference>
<evidence type="ECO:0000256" key="7">
    <source>
        <dbReference type="RuleBase" id="RU364083"/>
    </source>
</evidence>
<evidence type="ECO:0000256" key="5">
    <source>
        <dbReference type="ARBA" id="ARBA00022967"/>
    </source>
</evidence>
<dbReference type="SMART" id="SM00382">
    <property type="entry name" value="AAA"/>
    <property type="match status" value="1"/>
</dbReference>
<dbReference type="PANTHER" id="PTHR42781">
    <property type="entry name" value="SPERMIDINE/PUTRESCINE IMPORT ATP-BINDING PROTEIN POTA"/>
    <property type="match status" value="1"/>
</dbReference>
<dbReference type="InterPro" id="IPR050093">
    <property type="entry name" value="ABC_SmlMolc_Importer"/>
</dbReference>
<keyword evidence="4 7" id="KW-0067">ATP-binding</keyword>
<dbReference type="PANTHER" id="PTHR42781:SF6">
    <property type="entry name" value="SPERMIDINE_PUTRESCINE IMPORT ATP-BINDING PROTEIN POTA"/>
    <property type="match status" value="1"/>
</dbReference>
<dbReference type="PROSITE" id="PS50893">
    <property type="entry name" value="ABC_TRANSPORTER_2"/>
    <property type="match status" value="1"/>
</dbReference>
<dbReference type="Proteomes" id="UP000737171">
    <property type="component" value="Unassembled WGS sequence"/>
</dbReference>
<dbReference type="RefSeq" id="WP_173127197.1">
    <property type="nucleotide sequence ID" value="NZ_JABRWJ010000007.1"/>
</dbReference>
<dbReference type="EC" id="7.6.2.11" evidence="7"/>
<comment type="subunit">
    <text evidence="7">The complex is composed of two ATP-binding proteins (PotA), two transmembrane proteins (PotB and PotC) and a solute-binding protein (PotD).</text>
</comment>
<evidence type="ECO:0000256" key="2">
    <source>
        <dbReference type="ARBA" id="ARBA00022475"/>
    </source>
</evidence>
<dbReference type="GO" id="GO:0005524">
    <property type="term" value="F:ATP binding"/>
    <property type="evidence" value="ECO:0007669"/>
    <property type="project" value="UniProtKB-KW"/>
</dbReference>
<accession>A0ABX2EM29</accession>
<evidence type="ECO:0000256" key="4">
    <source>
        <dbReference type="ARBA" id="ARBA00022840"/>
    </source>
</evidence>
<keyword evidence="6 7" id="KW-0472">Membrane</keyword>
<evidence type="ECO:0000259" key="9">
    <source>
        <dbReference type="PROSITE" id="PS50893"/>
    </source>
</evidence>
<comment type="similarity">
    <text evidence="7">Belongs to the ABC transporter superfamily. Spermidine/putrescine importer (TC 3.A.1.11.1) family.</text>
</comment>
<dbReference type="InterPro" id="IPR008995">
    <property type="entry name" value="Mo/tungstate-bd_C_term_dom"/>
</dbReference>
<dbReference type="Pfam" id="PF08402">
    <property type="entry name" value="TOBE_2"/>
    <property type="match status" value="1"/>
</dbReference>
<dbReference type="Gene3D" id="2.40.50.100">
    <property type="match status" value="1"/>
</dbReference>
<sequence length="387" mass="41703">MNKRPASPLRVVSTDGSAAPPTAEPARDTLVQFRGVQKTYDGQTLVVRSLDLDIRRGEFLSLLGPSGSGKTTCLMMLAGFESPTAGEILLDGQPITGTPPHKRHFGMVFQNYALFPHMTVAENVAYPLTVRKLPKAEIAQRVAKALAMVQLTGRDQRHPAQLSGGQQQRVALARALVFEPQLVLMDEPLGALDKQLREHMQIELKELHRQLGVTFVYVTHDQGEALTMSDRVAVFNDGEIQQIDGVERLYETPANRFVAGFVGDSTQLAGTLGAAQGGAGGTCELVLPTGERLAGINVNGALPGANVLASVRPERIEAHLALPRDAINVLKAAVNDVIYFGDHLRLRCALAGQAQATVKLPLSAGEQPVPGQTVWLQIPPPFLRVYA</sequence>
<proteinExistence type="inferred from homology"/>
<dbReference type="PROSITE" id="PS00211">
    <property type="entry name" value="ABC_TRANSPORTER_1"/>
    <property type="match status" value="1"/>
</dbReference>
<dbReference type="EMBL" id="JABRWJ010000007">
    <property type="protein sequence ID" value="NRF69709.1"/>
    <property type="molecule type" value="Genomic_DNA"/>
</dbReference>
<dbReference type="InterPro" id="IPR017879">
    <property type="entry name" value="PotA_ATP-bd"/>
</dbReference>
<feature type="domain" description="ABC transporter" evidence="9">
    <location>
        <begin position="31"/>
        <end position="262"/>
    </location>
</feature>
<evidence type="ECO:0000256" key="6">
    <source>
        <dbReference type="ARBA" id="ARBA00023136"/>
    </source>
</evidence>
<dbReference type="SUPFAM" id="SSF52540">
    <property type="entry name" value="P-loop containing nucleoside triphosphate hydrolases"/>
    <property type="match status" value="1"/>
</dbReference>
<comment type="catalytic activity">
    <reaction evidence="7">
        <text>ATP + H2O + polyamine-[polyamine-binding protein]Side 1 = ADP + phosphate + polyamineSide 2 + [polyamine-binding protein]Side 1.</text>
        <dbReference type="EC" id="7.6.2.11"/>
    </reaction>
</comment>
<evidence type="ECO:0000256" key="1">
    <source>
        <dbReference type="ARBA" id="ARBA00022448"/>
    </source>
</evidence>
<keyword evidence="2 7" id="KW-1003">Cell membrane</keyword>
<dbReference type="SUPFAM" id="SSF50331">
    <property type="entry name" value="MOP-like"/>
    <property type="match status" value="1"/>
</dbReference>
<keyword evidence="11" id="KW-1185">Reference proteome</keyword>
<dbReference type="CDD" id="cd03300">
    <property type="entry name" value="ABC_PotA_N"/>
    <property type="match status" value="1"/>
</dbReference>
<dbReference type="InterPro" id="IPR003593">
    <property type="entry name" value="AAA+_ATPase"/>
</dbReference>
<keyword evidence="5 7" id="KW-1278">Translocase</keyword>
<dbReference type="Gene3D" id="3.40.50.300">
    <property type="entry name" value="P-loop containing nucleotide triphosphate hydrolases"/>
    <property type="match status" value="1"/>
</dbReference>
<dbReference type="InterPro" id="IPR005893">
    <property type="entry name" value="PotA-like"/>
</dbReference>
<dbReference type="InterPro" id="IPR003439">
    <property type="entry name" value="ABC_transporter-like_ATP-bd"/>
</dbReference>
<evidence type="ECO:0000256" key="3">
    <source>
        <dbReference type="ARBA" id="ARBA00022741"/>
    </source>
</evidence>
<evidence type="ECO:0000313" key="10">
    <source>
        <dbReference type="EMBL" id="NRF69709.1"/>
    </source>
</evidence>
<comment type="function">
    <text evidence="7">Part of the ABC transporter complex PotABCD involved in spermidine/putrescine import. Responsible for energy coupling to the transport system.</text>
</comment>
<dbReference type="Pfam" id="PF00005">
    <property type="entry name" value="ABC_tran"/>
    <property type="match status" value="1"/>
</dbReference>
<keyword evidence="3 7" id="KW-0547">Nucleotide-binding</keyword>
<protein>
    <recommendedName>
        <fullName evidence="7">Spermidine/putrescine import ATP-binding protein PotA</fullName>
        <ecNumber evidence="7">7.6.2.11</ecNumber>
    </recommendedName>
</protein>
<evidence type="ECO:0000256" key="8">
    <source>
        <dbReference type="SAM" id="MobiDB-lite"/>
    </source>
</evidence>
<name>A0ABX2EM29_9BURK</name>
<dbReference type="InterPro" id="IPR013611">
    <property type="entry name" value="Transp-assoc_OB_typ2"/>
</dbReference>
<dbReference type="NCBIfam" id="TIGR01187">
    <property type="entry name" value="potA"/>
    <property type="match status" value="1"/>
</dbReference>
<dbReference type="InterPro" id="IPR017871">
    <property type="entry name" value="ABC_transporter-like_CS"/>
</dbReference>
<feature type="region of interest" description="Disordered" evidence="8">
    <location>
        <begin position="1"/>
        <end position="24"/>
    </location>
</feature>
<evidence type="ECO:0000313" key="11">
    <source>
        <dbReference type="Proteomes" id="UP000737171"/>
    </source>
</evidence>
<dbReference type="InterPro" id="IPR027417">
    <property type="entry name" value="P-loop_NTPase"/>
</dbReference>
<gene>
    <name evidence="7" type="primary">potA</name>
    <name evidence="10" type="ORF">HLB44_22140</name>
</gene>